<reference evidence="1" key="1">
    <citation type="journal article" date="2010" name="Science">
        <title>Plasticity of animal genome architecture unmasked by rapid evolution of a pelagic tunicate.</title>
        <authorList>
            <person name="Denoeud F."/>
            <person name="Henriet S."/>
            <person name="Mungpakdee S."/>
            <person name="Aury J.M."/>
            <person name="Da Silva C."/>
            <person name="Brinkmann H."/>
            <person name="Mikhaleva J."/>
            <person name="Olsen L.C."/>
            <person name="Jubin C."/>
            <person name="Canestro C."/>
            <person name="Bouquet J.M."/>
            <person name="Danks G."/>
            <person name="Poulain J."/>
            <person name="Campsteijn C."/>
            <person name="Adamski M."/>
            <person name="Cross I."/>
            <person name="Yadetie F."/>
            <person name="Muffato M."/>
            <person name="Louis A."/>
            <person name="Butcher S."/>
            <person name="Tsagkogeorga G."/>
            <person name="Konrad A."/>
            <person name="Singh S."/>
            <person name="Jensen M.F."/>
            <person name="Cong E.H."/>
            <person name="Eikeseth-Otteraa H."/>
            <person name="Noel B."/>
            <person name="Anthouard V."/>
            <person name="Porcel B.M."/>
            <person name="Kachouri-Lafond R."/>
            <person name="Nishino A."/>
            <person name="Ugolini M."/>
            <person name="Chourrout P."/>
            <person name="Nishida H."/>
            <person name="Aasland R."/>
            <person name="Huzurbazar S."/>
            <person name="Westhof E."/>
            <person name="Delsuc F."/>
            <person name="Lehrach H."/>
            <person name="Reinhardt R."/>
            <person name="Weissenbach J."/>
            <person name="Roy S.W."/>
            <person name="Artiguenave F."/>
            <person name="Postlethwait J.H."/>
            <person name="Manak J.R."/>
            <person name="Thompson E.M."/>
            <person name="Jaillon O."/>
            <person name="Du Pasquier L."/>
            <person name="Boudinot P."/>
            <person name="Liberles D.A."/>
            <person name="Volff J.N."/>
            <person name="Philippe H."/>
            <person name="Lenhard B."/>
            <person name="Roest Crollius H."/>
            <person name="Wincker P."/>
            <person name="Chourrout D."/>
        </authorList>
    </citation>
    <scope>NUCLEOTIDE SEQUENCE [LARGE SCALE GENOMIC DNA]</scope>
</reference>
<dbReference type="InParanoid" id="E4XKV5"/>
<evidence type="ECO:0000313" key="2">
    <source>
        <dbReference type="Proteomes" id="UP000001307"/>
    </source>
</evidence>
<dbReference type="EMBL" id="FN653066">
    <property type="protein sequence ID" value="CBY25022.1"/>
    <property type="molecule type" value="Genomic_DNA"/>
</dbReference>
<keyword evidence="2" id="KW-1185">Reference proteome</keyword>
<dbReference type="AlphaFoldDB" id="E4XKV5"/>
<protein>
    <submittedName>
        <fullName evidence="1">Uncharacterized protein</fullName>
    </submittedName>
</protein>
<evidence type="ECO:0000313" key="1">
    <source>
        <dbReference type="EMBL" id="CBY25022.1"/>
    </source>
</evidence>
<sequence>MASRKLNSIENEEHPGFSSSFVYDYGDDIAHIETNEMVRNLNNWRNQKLSETPSKHDQRFGDYLSDVVKGSFRLQKFADAIDEGDHLLAGHEDLMNRLEESMETVLASSNGKLKLPTITQIAKKMDDYDSPANRRLLSKTKNNISSEEIQPTSSMANKMKNKSLTELDFGINQNTIRPDLDPSSSVLETHLKSRDEKNKRLTASDFGITANMVPPSIHSKLNRNSVEFKRHSKTLFAVSILFF</sequence>
<proteinExistence type="predicted"/>
<dbReference type="Proteomes" id="UP000001307">
    <property type="component" value="Unassembled WGS sequence"/>
</dbReference>
<gene>
    <name evidence="1" type="ORF">GSOID_T00014322001</name>
</gene>
<organism evidence="1">
    <name type="scientific">Oikopleura dioica</name>
    <name type="common">Tunicate</name>
    <dbReference type="NCBI Taxonomy" id="34765"/>
    <lineage>
        <taxon>Eukaryota</taxon>
        <taxon>Metazoa</taxon>
        <taxon>Chordata</taxon>
        <taxon>Tunicata</taxon>
        <taxon>Appendicularia</taxon>
        <taxon>Copelata</taxon>
        <taxon>Oikopleuridae</taxon>
        <taxon>Oikopleura</taxon>
    </lineage>
</organism>
<name>E4XKV5_OIKDI</name>
<accession>E4XKV5</accession>